<dbReference type="PROSITE" id="PS51186">
    <property type="entry name" value="GNAT"/>
    <property type="match status" value="1"/>
</dbReference>
<keyword evidence="3" id="KW-1185">Reference proteome</keyword>
<sequence length="270" mass="30749">MRASYIWATQLGAWRLAALKMFEDRESPTLPLLAGPMIAVDQLKYSDIFRAAKGYQESFAQDPVFRYLRNNRKQTRADQMLEYVVICTSLFLSIQTKIALTVNCGTANITAVPPKADSGRTKQDPATKLAEWLMKKLVKKRKEMVRDPEAKKRQQEIVEKTRNALERALGDRIDKMWLVESLWTDPASQGRGYGGALLDSVTILADWAGQSTWLQSSNVANTAFYERHGFETLAIVLLGDENPTWHEKPVVMSIMVREPRWPLRVDFDVV</sequence>
<dbReference type="EMBL" id="BRPK01000011">
    <property type="protein sequence ID" value="GLB42479.1"/>
    <property type="molecule type" value="Genomic_DNA"/>
</dbReference>
<reference evidence="2" key="1">
    <citation type="submission" date="2022-07" db="EMBL/GenBank/DDBJ databases">
        <title>The genome of Lyophyllum shimeji provides insight into the initial evolution of ectomycorrhizal fungal genome.</title>
        <authorList>
            <person name="Kobayashi Y."/>
            <person name="Shibata T."/>
            <person name="Hirakawa H."/>
            <person name="Shigenobu S."/>
            <person name="Nishiyama T."/>
            <person name="Yamada A."/>
            <person name="Hasebe M."/>
            <person name="Kawaguchi M."/>
        </authorList>
    </citation>
    <scope>NUCLEOTIDE SEQUENCE</scope>
    <source>
        <strain evidence="2">AT787</strain>
    </source>
</reference>
<dbReference type="InterPro" id="IPR052523">
    <property type="entry name" value="Trichothecene_AcTrans"/>
</dbReference>
<accession>A0A9P3PVX0</accession>
<name>A0A9P3PVX0_LYOSH</name>
<proteinExistence type="predicted"/>
<evidence type="ECO:0000313" key="2">
    <source>
        <dbReference type="EMBL" id="GLB42479.1"/>
    </source>
</evidence>
<dbReference type="PANTHER" id="PTHR42791">
    <property type="entry name" value="GNAT FAMILY ACETYLTRANSFERASE"/>
    <property type="match status" value="1"/>
</dbReference>
<dbReference type="PANTHER" id="PTHR42791:SF1">
    <property type="entry name" value="N-ACETYLTRANSFERASE DOMAIN-CONTAINING PROTEIN"/>
    <property type="match status" value="1"/>
</dbReference>
<dbReference type="AlphaFoldDB" id="A0A9P3PVX0"/>
<dbReference type="Proteomes" id="UP001063166">
    <property type="component" value="Unassembled WGS sequence"/>
</dbReference>
<dbReference type="GO" id="GO:0016747">
    <property type="term" value="F:acyltransferase activity, transferring groups other than amino-acyl groups"/>
    <property type="evidence" value="ECO:0007669"/>
    <property type="project" value="InterPro"/>
</dbReference>
<gene>
    <name evidence="2" type="ORF">LshimejAT787_1104940</name>
</gene>
<evidence type="ECO:0000259" key="1">
    <source>
        <dbReference type="PROSITE" id="PS51186"/>
    </source>
</evidence>
<evidence type="ECO:0000313" key="3">
    <source>
        <dbReference type="Proteomes" id="UP001063166"/>
    </source>
</evidence>
<protein>
    <submittedName>
        <fullName evidence="2">Acetyltransferase (GNAT) domain containing protein</fullName>
    </submittedName>
</protein>
<dbReference type="SUPFAM" id="SSF55729">
    <property type="entry name" value="Acyl-CoA N-acyltransferases (Nat)"/>
    <property type="match status" value="1"/>
</dbReference>
<comment type="caution">
    <text evidence="2">The sequence shown here is derived from an EMBL/GenBank/DDBJ whole genome shotgun (WGS) entry which is preliminary data.</text>
</comment>
<dbReference type="InterPro" id="IPR016181">
    <property type="entry name" value="Acyl_CoA_acyltransferase"/>
</dbReference>
<dbReference type="InterPro" id="IPR000182">
    <property type="entry name" value="GNAT_dom"/>
</dbReference>
<dbReference type="OrthoDB" id="2744543at2759"/>
<organism evidence="2 3">
    <name type="scientific">Lyophyllum shimeji</name>
    <name type="common">Hon-shimeji</name>
    <name type="synonym">Tricholoma shimeji</name>
    <dbReference type="NCBI Taxonomy" id="47721"/>
    <lineage>
        <taxon>Eukaryota</taxon>
        <taxon>Fungi</taxon>
        <taxon>Dikarya</taxon>
        <taxon>Basidiomycota</taxon>
        <taxon>Agaricomycotina</taxon>
        <taxon>Agaricomycetes</taxon>
        <taxon>Agaricomycetidae</taxon>
        <taxon>Agaricales</taxon>
        <taxon>Tricholomatineae</taxon>
        <taxon>Lyophyllaceae</taxon>
        <taxon>Lyophyllum</taxon>
    </lineage>
</organism>
<dbReference type="Gene3D" id="3.40.630.30">
    <property type="match status" value="1"/>
</dbReference>
<feature type="domain" description="N-acetyltransferase" evidence="1">
    <location>
        <begin position="107"/>
        <end position="257"/>
    </location>
</feature>
<dbReference type="Pfam" id="PF13508">
    <property type="entry name" value="Acetyltransf_7"/>
    <property type="match status" value="1"/>
</dbReference>